<proteinExistence type="predicted"/>
<dbReference type="GO" id="GO:0032259">
    <property type="term" value="P:methylation"/>
    <property type="evidence" value="ECO:0007669"/>
    <property type="project" value="UniProtKB-KW"/>
</dbReference>
<dbReference type="PANTHER" id="PTHR24422">
    <property type="entry name" value="CHEMOTAXIS PROTEIN METHYLTRANSFERASE"/>
    <property type="match status" value="1"/>
</dbReference>
<comment type="function">
    <text evidence="5">Methylation of the membrane-bound methyl-accepting chemotaxis proteins (MCP) to form gamma-glutamyl methyl ester residues in MCP.</text>
</comment>
<evidence type="ECO:0000256" key="6">
    <source>
        <dbReference type="PIRSR" id="PIRSR000410-1"/>
    </source>
</evidence>
<feature type="domain" description="CheR-type methyltransferase" evidence="7">
    <location>
        <begin position="6"/>
        <end position="286"/>
    </location>
</feature>
<dbReference type="InterPro" id="IPR022642">
    <property type="entry name" value="CheR_C"/>
</dbReference>
<dbReference type="SMART" id="SM00138">
    <property type="entry name" value="MeTrc"/>
    <property type="match status" value="1"/>
</dbReference>
<dbReference type="EC" id="2.1.1.80" evidence="5"/>
<feature type="binding site" evidence="6">
    <location>
        <position position="86"/>
    </location>
    <ligand>
        <name>S-adenosyl-L-methionine</name>
        <dbReference type="ChEBI" id="CHEBI:59789"/>
    </ligand>
</feature>
<dbReference type="InterPro" id="IPR000780">
    <property type="entry name" value="CheR_MeTrfase"/>
</dbReference>
<name>A0A212KKH7_9PROT</name>
<dbReference type="SUPFAM" id="SSF53335">
    <property type="entry name" value="S-adenosyl-L-methionine-dependent methyltransferases"/>
    <property type="match status" value="1"/>
</dbReference>
<reference evidence="8" key="1">
    <citation type="submission" date="2016-04" db="EMBL/GenBank/DDBJ databases">
        <authorList>
            <person name="Evans L.H."/>
            <person name="Alamgir A."/>
            <person name="Owens N."/>
            <person name="Weber N.D."/>
            <person name="Virtaneva K."/>
            <person name="Barbian K."/>
            <person name="Babar A."/>
            <person name="Rosenke K."/>
        </authorList>
    </citation>
    <scope>NUCLEOTIDE SEQUENCE</scope>
    <source>
        <strain evidence="8">86</strain>
    </source>
</reference>
<evidence type="ECO:0000256" key="4">
    <source>
        <dbReference type="ARBA" id="ARBA00022691"/>
    </source>
</evidence>
<evidence type="ECO:0000256" key="5">
    <source>
        <dbReference type="PIRNR" id="PIRNR000410"/>
    </source>
</evidence>
<feature type="binding site" evidence="6">
    <location>
        <begin position="232"/>
        <end position="233"/>
    </location>
    <ligand>
        <name>S-adenosyl-L-methionine</name>
        <dbReference type="ChEBI" id="CHEBI:59789"/>
    </ligand>
</feature>
<feature type="binding site" evidence="6">
    <location>
        <position position="84"/>
    </location>
    <ligand>
        <name>S-adenosyl-L-methionine</name>
        <dbReference type="ChEBI" id="CHEBI:59789"/>
    </ligand>
</feature>
<dbReference type="SUPFAM" id="SSF47757">
    <property type="entry name" value="Chemotaxis receptor methyltransferase CheR, N-terminal domain"/>
    <property type="match status" value="1"/>
</dbReference>
<dbReference type="PANTHER" id="PTHR24422:SF26">
    <property type="entry name" value="CHEMOTAXIS PROTEIN METHYLTRANSFERASE"/>
    <property type="match status" value="1"/>
</dbReference>
<evidence type="ECO:0000313" key="8">
    <source>
        <dbReference type="EMBL" id="SBW12226.1"/>
    </source>
</evidence>
<evidence type="ECO:0000256" key="1">
    <source>
        <dbReference type="ARBA" id="ARBA00001541"/>
    </source>
</evidence>
<feature type="binding site" evidence="6">
    <location>
        <position position="90"/>
    </location>
    <ligand>
        <name>S-adenosyl-L-methionine</name>
        <dbReference type="ChEBI" id="CHEBI:59789"/>
    </ligand>
</feature>
<dbReference type="GO" id="GO:0008983">
    <property type="term" value="F:protein-glutamate O-methyltransferase activity"/>
    <property type="evidence" value="ECO:0007669"/>
    <property type="project" value="UniProtKB-EC"/>
</dbReference>
<dbReference type="InterPro" id="IPR026024">
    <property type="entry name" value="Chemotaxis_MeTrfase_CheR"/>
</dbReference>
<dbReference type="InterPro" id="IPR036804">
    <property type="entry name" value="CheR_N_sf"/>
</dbReference>
<feature type="binding site" evidence="6">
    <location>
        <begin position="214"/>
        <end position="215"/>
    </location>
    <ligand>
        <name>S-adenosyl-L-methionine</name>
        <dbReference type="ChEBI" id="CHEBI:59789"/>
    </ligand>
</feature>
<keyword evidence="3 5" id="KW-0808">Transferase</keyword>
<sequence length="286" mass="32298">MTALARSDDRFDLTQDDFERLARFIAEASGIRITPPKKIMIEGRLRHRVRALGFADITEYCDYLFREDGLADEAERIIDAVSTNKTDFFREAEHFHFLTEVALPRLVRAGLCGQGETLQVWSAAASTGAEAYSLAMTLADWSQLVHPLRWSILATDICRDVLETGAAGIYPEATIAPVPQEMRRRYLLRSRDREAALVRIVPELRARVAFARLNLIDTAYRLPHAMQVVFCRNVLIYFDKPTQIKVLARICQSLAPGGFLFVGHSETITGYALPLRQVAPTVFERV</sequence>
<dbReference type="PIRSF" id="PIRSF000410">
    <property type="entry name" value="CheR"/>
    <property type="match status" value="1"/>
</dbReference>
<dbReference type="PRINTS" id="PR00996">
    <property type="entry name" value="CHERMTFRASE"/>
</dbReference>
<dbReference type="Pfam" id="PF01739">
    <property type="entry name" value="CheR"/>
    <property type="match status" value="1"/>
</dbReference>
<dbReference type="InterPro" id="IPR050903">
    <property type="entry name" value="Bact_Chemotaxis_MeTrfase"/>
</dbReference>
<comment type="catalytic activity">
    <reaction evidence="1 5">
        <text>L-glutamyl-[protein] + S-adenosyl-L-methionine = [protein]-L-glutamate 5-O-methyl ester + S-adenosyl-L-homocysteine</text>
        <dbReference type="Rhea" id="RHEA:24452"/>
        <dbReference type="Rhea" id="RHEA-COMP:10208"/>
        <dbReference type="Rhea" id="RHEA-COMP:10311"/>
        <dbReference type="ChEBI" id="CHEBI:29973"/>
        <dbReference type="ChEBI" id="CHEBI:57856"/>
        <dbReference type="ChEBI" id="CHEBI:59789"/>
        <dbReference type="ChEBI" id="CHEBI:82795"/>
        <dbReference type="EC" id="2.1.1.80"/>
    </reaction>
</comment>
<dbReference type="EMBL" id="FLUO01000002">
    <property type="protein sequence ID" value="SBW12226.1"/>
    <property type="molecule type" value="Genomic_DNA"/>
</dbReference>
<accession>A0A212KKH7</accession>
<gene>
    <name evidence="8" type="ORF">KL86APRO_20506</name>
</gene>
<evidence type="ECO:0000256" key="3">
    <source>
        <dbReference type="ARBA" id="ARBA00022679"/>
    </source>
</evidence>
<organism evidence="8">
    <name type="scientific">uncultured Alphaproteobacteria bacterium</name>
    <dbReference type="NCBI Taxonomy" id="91750"/>
    <lineage>
        <taxon>Bacteria</taxon>
        <taxon>Pseudomonadati</taxon>
        <taxon>Pseudomonadota</taxon>
        <taxon>Alphaproteobacteria</taxon>
        <taxon>environmental samples</taxon>
    </lineage>
</organism>
<dbReference type="AlphaFoldDB" id="A0A212KKH7"/>
<dbReference type="InterPro" id="IPR029063">
    <property type="entry name" value="SAM-dependent_MTases_sf"/>
</dbReference>
<protein>
    <recommendedName>
        <fullName evidence="5">Chemotaxis protein methyltransferase</fullName>
        <ecNumber evidence="5">2.1.1.80</ecNumber>
    </recommendedName>
</protein>
<dbReference type="PROSITE" id="PS50123">
    <property type="entry name" value="CHER"/>
    <property type="match status" value="1"/>
</dbReference>
<evidence type="ECO:0000256" key="2">
    <source>
        <dbReference type="ARBA" id="ARBA00022603"/>
    </source>
</evidence>
<keyword evidence="2 5" id="KW-0489">Methyltransferase</keyword>
<dbReference type="Pfam" id="PF03705">
    <property type="entry name" value="CheR_N"/>
    <property type="match status" value="1"/>
</dbReference>
<dbReference type="Gene3D" id="1.10.155.10">
    <property type="entry name" value="Chemotaxis receptor methyltransferase CheR, N-terminal domain"/>
    <property type="match status" value="1"/>
</dbReference>
<feature type="binding site" evidence="6">
    <location>
        <position position="156"/>
    </location>
    <ligand>
        <name>S-adenosyl-L-methionine</name>
        <dbReference type="ChEBI" id="CHEBI:59789"/>
    </ligand>
</feature>
<dbReference type="Gene3D" id="3.40.50.150">
    <property type="entry name" value="Vaccinia Virus protein VP39"/>
    <property type="match status" value="1"/>
</dbReference>
<keyword evidence="4 5" id="KW-0949">S-adenosyl-L-methionine</keyword>
<dbReference type="InterPro" id="IPR022641">
    <property type="entry name" value="CheR_N"/>
</dbReference>
<feature type="binding site" evidence="6">
    <location>
        <position position="130"/>
    </location>
    <ligand>
        <name>S-adenosyl-L-methionine</name>
        <dbReference type="ChEBI" id="CHEBI:59789"/>
    </ligand>
</feature>
<evidence type="ECO:0000259" key="7">
    <source>
        <dbReference type="PROSITE" id="PS50123"/>
    </source>
</evidence>